<dbReference type="CDD" id="cd01392">
    <property type="entry name" value="HTH_LacI"/>
    <property type="match status" value="1"/>
</dbReference>
<feature type="domain" description="HTH lacI-type" evidence="5">
    <location>
        <begin position="1"/>
        <end position="55"/>
    </location>
</feature>
<dbReference type="PROSITE" id="PS50932">
    <property type="entry name" value="HTH_LACI_2"/>
    <property type="match status" value="1"/>
</dbReference>
<dbReference type="Pfam" id="PF00356">
    <property type="entry name" value="LacI"/>
    <property type="match status" value="1"/>
</dbReference>
<dbReference type="InterPro" id="IPR028082">
    <property type="entry name" value="Peripla_BP_I"/>
</dbReference>
<dbReference type="SMART" id="SM00354">
    <property type="entry name" value="HTH_LACI"/>
    <property type="match status" value="1"/>
</dbReference>
<dbReference type="Proteomes" id="UP000095563">
    <property type="component" value="Unassembled WGS sequence"/>
</dbReference>
<dbReference type="Gene3D" id="3.40.50.2300">
    <property type="match status" value="2"/>
</dbReference>
<dbReference type="GO" id="GO:0000976">
    <property type="term" value="F:transcription cis-regulatory region binding"/>
    <property type="evidence" value="ECO:0007669"/>
    <property type="project" value="TreeGrafter"/>
</dbReference>
<keyword evidence="2" id="KW-0805">Transcription regulation</keyword>
<protein>
    <submittedName>
        <fullName evidence="6">Transcriptional regulator</fullName>
    </submittedName>
</protein>
<dbReference type="Gene3D" id="1.10.260.40">
    <property type="entry name" value="lambda repressor-like DNA-binding domains"/>
    <property type="match status" value="1"/>
</dbReference>
<keyword evidence="4" id="KW-0804">Transcription</keyword>
<sequence length="348" mass="39242">MNSKDIAKIAGVSRSTVSRVINNYGNVPEETRQKVLNVIKEYNYVPHASARLLAGYKNRIIGLFIIDIVERKCGIKNRITKSPYYLEFTSSVIEAASQKGYKVLVHIIHDESRYDEIKECFYNKTISGGIFIGENNGDLEIKKIIKDGYKVALIDQDINLYNKDNKCIIVNSDNYTGAYNATKYLISLNHLKIAHITGDIKKFSAVKRLDGYKKALQDSNIPIKNEFIIFSEFIEEGGYNSAKKILSMDDKPTAIFTANDKIAIGAIKAIKEYGLKVPEDISIIGFDNIEESKYLETPLTTMQMELVEMAELATNNIIDSIENDTNFSKSYNVPSTLVVRKSCRNLNN</sequence>
<dbReference type="Pfam" id="PF13377">
    <property type="entry name" value="Peripla_BP_3"/>
    <property type="match status" value="1"/>
</dbReference>
<evidence type="ECO:0000259" key="5">
    <source>
        <dbReference type="PROSITE" id="PS50932"/>
    </source>
</evidence>
<dbReference type="PANTHER" id="PTHR30146">
    <property type="entry name" value="LACI-RELATED TRANSCRIPTIONAL REPRESSOR"/>
    <property type="match status" value="1"/>
</dbReference>
<organism evidence="6 7">
    <name type="scientific">Clostridium baratii</name>
    <dbReference type="NCBI Taxonomy" id="1561"/>
    <lineage>
        <taxon>Bacteria</taxon>
        <taxon>Bacillati</taxon>
        <taxon>Bacillota</taxon>
        <taxon>Clostridia</taxon>
        <taxon>Eubacteriales</taxon>
        <taxon>Clostridiaceae</taxon>
        <taxon>Clostridium</taxon>
    </lineage>
</organism>
<name>A0A174RXU9_9CLOT</name>
<evidence type="ECO:0000256" key="4">
    <source>
        <dbReference type="ARBA" id="ARBA00023163"/>
    </source>
</evidence>
<keyword evidence="1" id="KW-0678">Repressor</keyword>
<dbReference type="InterPro" id="IPR010982">
    <property type="entry name" value="Lambda_DNA-bd_dom_sf"/>
</dbReference>
<dbReference type="CDD" id="cd06267">
    <property type="entry name" value="PBP1_LacI_sugar_binding-like"/>
    <property type="match status" value="1"/>
</dbReference>
<evidence type="ECO:0000313" key="7">
    <source>
        <dbReference type="Proteomes" id="UP000095563"/>
    </source>
</evidence>
<dbReference type="SUPFAM" id="SSF47413">
    <property type="entry name" value="lambda repressor-like DNA-binding domains"/>
    <property type="match status" value="1"/>
</dbReference>
<dbReference type="AlphaFoldDB" id="A0A174RXU9"/>
<dbReference type="RefSeq" id="WP_055207114.1">
    <property type="nucleotide sequence ID" value="NZ_CP124318.1"/>
</dbReference>
<accession>A0A174RXU9</accession>
<dbReference type="EMBL" id="CZBO01000001">
    <property type="protein sequence ID" value="CUP88507.1"/>
    <property type="molecule type" value="Genomic_DNA"/>
</dbReference>
<keyword evidence="3" id="KW-0238">DNA-binding</keyword>
<dbReference type="InterPro" id="IPR000843">
    <property type="entry name" value="HTH_LacI"/>
</dbReference>
<dbReference type="PRINTS" id="PR00036">
    <property type="entry name" value="HTHLACI"/>
</dbReference>
<reference evidence="6 7" key="1">
    <citation type="submission" date="2015-09" db="EMBL/GenBank/DDBJ databases">
        <authorList>
            <consortium name="Pathogen Informatics"/>
        </authorList>
    </citation>
    <scope>NUCLEOTIDE SEQUENCE [LARGE SCALE GENOMIC DNA]</scope>
    <source>
        <strain evidence="6 7">2789STDY5834956</strain>
    </source>
</reference>
<proteinExistence type="predicted"/>
<gene>
    <name evidence="6" type="primary">purR3</name>
    <name evidence="6" type="ORF">ERS852568_01159</name>
</gene>
<dbReference type="GO" id="GO:0003700">
    <property type="term" value="F:DNA-binding transcription factor activity"/>
    <property type="evidence" value="ECO:0007669"/>
    <property type="project" value="TreeGrafter"/>
</dbReference>
<evidence type="ECO:0000256" key="2">
    <source>
        <dbReference type="ARBA" id="ARBA00023015"/>
    </source>
</evidence>
<evidence type="ECO:0000256" key="1">
    <source>
        <dbReference type="ARBA" id="ARBA00022491"/>
    </source>
</evidence>
<evidence type="ECO:0000313" key="6">
    <source>
        <dbReference type="EMBL" id="CUP88507.1"/>
    </source>
</evidence>
<evidence type="ECO:0000256" key="3">
    <source>
        <dbReference type="ARBA" id="ARBA00023125"/>
    </source>
</evidence>
<dbReference type="PANTHER" id="PTHR30146:SF148">
    <property type="entry name" value="HTH-TYPE TRANSCRIPTIONAL REPRESSOR PURR-RELATED"/>
    <property type="match status" value="1"/>
</dbReference>
<dbReference type="InterPro" id="IPR046335">
    <property type="entry name" value="LacI/GalR-like_sensor"/>
</dbReference>
<dbReference type="SUPFAM" id="SSF53822">
    <property type="entry name" value="Periplasmic binding protein-like I"/>
    <property type="match status" value="1"/>
</dbReference>